<dbReference type="AlphaFoldDB" id="A0AA46TLR5"/>
<protein>
    <submittedName>
        <fullName evidence="9">Molybdenum cofactor guanylyltransferase</fullName>
    </submittedName>
</protein>
<dbReference type="GO" id="GO:0005525">
    <property type="term" value="F:GTP binding"/>
    <property type="evidence" value="ECO:0007669"/>
    <property type="project" value="UniProtKB-KW"/>
</dbReference>
<sequence length="184" mass="19166">MTPYDAIVLAGGRSVRLGTDKTRVAVGGTPVLDRVLAAVADARSRLVVGPSRPLADASRVRWLREDPPGSGPASGVACAVPYVASELVAVLAGDLPYVEPATVSRLVEATGDGDGAVLHDADARPQWLCAVVRTTALRRQVASRDDWAGAAMRELLDPLDLANVVSVGAESHDIDTPDDIPSEP</sequence>
<dbReference type="Gene3D" id="3.90.550.10">
    <property type="entry name" value="Spore Coat Polysaccharide Biosynthesis Protein SpsA, Chain A"/>
    <property type="match status" value="1"/>
</dbReference>
<dbReference type="GO" id="GO:0046872">
    <property type="term" value="F:metal ion binding"/>
    <property type="evidence" value="ECO:0007669"/>
    <property type="project" value="UniProtKB-KW"/>
</dbReference>
<evidence type="ECO:0000256" key="1">
    <source>
        <dbReference type="ARBA" id="ARBA00022490"/>
    </source>
</evidence>
<dbReference type="InterPro" id="IPR025877">
    <property type="entry name" value="MobA-like_NTP_Trfase"/>
</dbReference>
<keyword evidence="10" id="KW-1185">Reference proteome</keyword>
<dbReference type="PANTHER" id="PTHR19136">
    <property type="entry name" value="MOLYBDENUM COFACTOR GUANYLYLTRANSFERASE"/>
    <property type="match status" value="1"/>
</dbReference>
<accession>A0AA46TLR5</accession>
<keyword evidence="6" id="KW-0342">GTP-binding</keyword>
<keyword evidence="2" id="KW-0808">Transferase</keyword>
<keyword evidence="3" id="KW-0479">Metal-binding</keyword>
<dbReference type="KEGG" id="sgrg:L0C25_11215"/>
<dbReference type="Pfam" id="PF12804">
    <property type="entry name" value="NTP_transf_3"/>
    <property type="match status" value="1"/>
</dbReference>
<dbReference type="InterPro" id="IPR013482">
    <property type="entry name" value="Molybde_CF_guanTrfase"/>
</dbReference>
<keyword evidence="5" id="KW-0460">Magnesium</keyword>
<keyword evidence="4" id="KW-0547">Nucleotide-binding</keyword>
<evidence type="ECO:0000256" key="3">
    <source>
        <dbReference type="ARBA" id="ARBA00022723"/>
    </source>
</evidence>
<dbReference type="GO" id="GO:0006777">
    <property type="term" value="P:Mo-molybdopterin cofactor biosynthetic process"/>
    <property type="evidence" value="ECO:0007669"/>
    <property type="project" value="UniProtKB-KW"/>
</dbReference>
<dbReference type="RefSeq" id="WP_271636587.1">
    <property type="nucleotide sequence ID" value="NZ_CP094970.1"/>
</dbReference>
<dbReference type="GO" id="GO:0016779">
    <property type="term" value="F:nucleotidyltransferase activity"/>
    <property type="evidence" value="ECO:0007669"/>
    <property type="project" value="UniProtKB-KW"/>
</dbReference>
<feature type="domain" description="MobA-like NTP transferase" evidence="8">
    <location>
        <begin position="6"/>
        <end position="141"/>
    </location>
</feature>
<evidence type="ECO:0000256" key="6">
    <source>
        <dbReference type="ARBA" id="ARBA00023134"/>
    </source>
</evidence>
<dbReference type="CDD" id="cd02503">
    <property type="entry name" value="MobA"/>
    <property type="match status" value="1"/>
</dbReference>
<evidence type="ECO:0000259" key="8">
    <source>
        <dbReference type="Pfam" id="PF12804"/>
    </source>
</evidence>
<dbReference type="PANTHER" id="PTHR19136:SF81">
    <property type="entry name" value="MOLYBDENUM COFACTOR GUANYLYLTRANSFERASE"/>
    <property type="match status" value="1"/>
</dbReference>
<proteinExistence type="predicted"/>
<evidence type="ECO:0000256" key="5">
    <source>
        <dbReference type="ARBA" id="ARBA00022842"/>
    </source>
</evidence>
<dbReference type="SUPFAM" id="SSF53448">
    <property type="entry name" value="Nucleotide-diphospho-sugar transferases"/>
    <property type="match status" value="1"/>
</dbReference>
<dbReference type="Proteomes" id="UP001164390">
    <property type="component" value="Chromosome"/>
</dbReference>
<evidence type="ECO:0000313" key="9">
    <source>
        <dbReference type="EMBL" id="UYM07611.1"/>
    </source>
</evidence>
<keyword evidence="9" id="KW-0548">Nucleotidyltransferase</keyword>
<dbReference type="InterPro" id="IPR029044">
    <property type="entry name" value="Nucleotide-diphossugar_trans"/>
</dbReference>
<keyword evidence="1" id="KW-0963">Cytoplasm</keyword>
<dbReference type="EMBL" id="CP094970">
    <property type="protein sequence ID" value="UYM07611.1"/>
    <property type="molecule type" value="Genomic_DNA"/>
</dbReference>
<evidence type="ECO:0000256" key="2">
    <source>
        <dbReference type="ARBA" id="ARBA00022679"/>
    </source>
</evidence>
<evidence type="ECO:0000256" key="7">
    <source>
        <dbReference type="ARBA" id="ARBA00023150"/>
    </source>
</evidence>
<name>A0AA46TLR5_9ACTN</name>
<reference evidence="9" key="1">
    <citation type="submission" date="2022-01" db="EMBL/GenBank/DDBJ databases">
        <title>Nocardioidaceae gen. sp. A5X3R13.</title>
        <authorList>
            <person name="Lopez Marin M.A."/>
            <person name="Uhlik O."/>
        </authorList>
    </citation>
    <scope>NUCLEOTIDE SEQUENCE</scope>
    <source>
        <strain evidence="9">A5X3R13</strain>
    </source>
</reference>
<organism evidence="9 10">
    <name type="scientific">Solicola gregarius</name>
    <dbReference type="NCBI Taxonomy" id="2908642"/>
    <lineage>
        <taxon>Bacteria</taxon>
        <taxon>Bacillati</taxon>
        <taxon>Actinomycetota</taxon>
        <taxon>Actinomycetes</taxon>
        <taxon>Propionibacteriales</taxon>
        <taxon>Nocardioidaceae</taxon>
        <taxon>Solicola</taxon>
    </lineage>
</organism>
<evidence type="ECO:0000313" key="10">
    <source>
        <dbReference type="Proteomes" id="UP001164390"/>
    </source>
</evidence>
<evidence type="ECO:0000256" key="4">
    <source>
        <dbReference type="ARBA" id="ARBA00022741"/>
    </source>
</evidence>
<keyword evidence="7" id="KW-0501">Molybdenum cofactor biosynthesis</keyword>
<gene>
    <name evidence="9" type="ORF">L0C25_11215</name>
</gene>